<feature type="chain" id="PRO_5047102731" description="Secreted protein" evidence="1">
    <location>
        <begin position="33"/>
        <end position="170"/>
    </location>
</feature>
<reference evidence="2 3" key="1">
    <citation type="submission" date="2023-12" db="EMBL/GenBank/DDBJ databases">
        <title>Streptomyces sp. V4-01.</title>
        <authorList>
            <person name="Somphong A."/>
            <person name="Phongsopitanun W."/>
        </authorList>
    </citation>
    <scope>NUCLEOTIDE SEQUENCE [LARGE SCALE GENOMIC DNA]</scope>
    <source>
        <strain evidence="2 3">V4-01</strain>
    </source>
</reference>
<gene>
    <name evidence="2" type="ORF">V2S66_00080</name>
</gene>
<comment type="caution">
    <text evidence="2">The sequence shown here is derived from an EMBL/GenBank/DDBJ whole genome shotgun (WGS) entry which is preliminary data.</text>
</comment>
<dbReference type="EMBL" id="JAZEWV010000001">
    <property type="protein sequence ID" value="MEE4540363.1"/>
    <property type="molecule type" value="Genomic_DNA"/>
</dbReference>
<dbReference type="InterPro" id="IPR006311">
    <property type="entry name" value="TAT_signal"/>
</dbReference>
<keyword evidence="3" id="KW-1185">Reference proteome</keyword>
<protein>
    <recommendedName>
        <fullName evidence="4">Secreted protein</fullName>
    </recommendedName>
</protein>
<evidence type="ECO:0008006" key="4">
    <source>
        <dbReference type="Google" id="ProtNLM"/>
    </source>
</evidence>
<organism evidence="2 3">
    <name type="scientific">Actinacidiphila polyblastidii</name>
    <dbReference type="NCBI Taxonomy" id="3110430"/>
    <lineage>
        <taxon>Bacteria</taxon>
        <taxon>Bacillati</taxon>
        <taxon>Actinomycetota</taxon>
        <taxon>Actinomycetes</taxon>
        <taxon>Kitasatosporales</taxon>
        <taxon>Streptomycetaceae</taxon>
        <taxon>Actinacidiphila</taxon>
    </lineage>
</organism>
<dbReference type="RefSeq" id="WP_330792013.1">
    <property type="nucleotide sequence ID" value="NZ_JAZEWV010000001.1"/>
</dbReference>
<evidence type="ECO:0000313" key="3">
    <source>
        <dbReference type="Proteomes" id="UP001344658"/>
    </source>
</evidence>
<feature type="signal peptide" evidence="1">
    <location>
        <begin position="1"/>
        <end position="32"/>
    </location>
</feature>
<accession>A0ABU7P3I9</accession>
<proteinExistence type="predicted"/>
<evidence type="ECO:0000313" key="2">
    <source>
        <dbReference type="EMBL" id="MEE4540363.1"/>
    </source>
</evidence>
<sequence length="170" mass="18231">MKRPLRRRLTGTLAAAAAVLGGFLVAPTQAQAAWGATYNVSIQVTYHAPTGSTTPLGRADGWVQLDDGGDSFRYSLTVCRQSGYTTPDLQVAVNAGWVGSTWQQTNLEYITLPNTSTVTPTAPCYGDTNTVTGQDTYANFSNVEFVLYGDTFTSSGYTTLSQKYVGSNPY</sequence>
<evidence type="ECO:0000256" key="1">
    <source>
        <dbReference type="SAM" id="SignalP"/>
    </source>
</evidence>
<dbReference type="PROSITE" id="PS51318">
    <property type="entry name" value="TAT"/>
    <property type="match status" value="1"/>
</dbReference>
<keyword evidence="1" id="KW-0732">Signal</keyword>
<dbReference type="Proteomes" id="UP001344658">
    <property type="component" value="Unassembled WGS sequence"/>
</dbReference>
<name>A0ABU7P3I9_9ACTN</name>